<accession>A0ACC0GQY5</accession>
<reference evidence="1 2" key="1">
    <citation type="journal article" date="2022" name="Plant J.">
        <title>Chromosome-level genome of Camellia lanceoleosa provides a valuable resource for understanding genome evolution and self-incompatibility.</title>
        <authorList>
            <person name="Gong W."/>
            <person name="Xiao S."/>
            <person name="Wang L."/>
            <person name="Liao Z."/>
            <person name="Chang Y."/>
            <person name="Mo W."/>
            <person name="Hu G."/>
            <person name="Li W."/>
            <person name="Zhao G."/>
            <person name="Zhu H."/>
            <person name="Hu X."/>
            <person name="Ji K."/>
            <person name="Xiang X."/>
            <person name="Song Q."/>
            <person name="Yuan D."/>
            <person name="Jin S."/>
            <person name="Zhang L."/>
        </authorList>
    </citation>
    <scope>NUCLEOTIDE SEQUENCE [LARGE SCALE GENOMIC DNA]</scope>
    <source>
        <strain evidence="1">SQ_2022a</strain>
    </source>
</reference>
<evidence type="ECO:0000313" key="2">
    <source>
        <dbReference type="Proteomes" id="UP001060215"/>
    </source>
</evidence>
<keyword evidence="2" id="KW-1185">Reference proteome</keyword>
<name>A0ACC0GQY5_9ERIC</name>
<organism evidence="1 2">
    <name type="scientific">Camellia lanceoleosa</name>
    <dbReference type="NCBI Taxonomy" id="1840588"/>
    <lineage>
        <taxon>Eukaryota</taxon>
        <taxon>Viridiplantae</taxon>
        <taxon>Streptophyta</taxon>
        <taxon>Embryophyta</taxon>
        <taxon>Tracheophyta</taxon>
        <taxon>Spermatophyta</taxon>
        <taxon>Magnoliopsida</taxon>
        <taxon>eudicotyledons</taxon>
        <taxon>Gunneridae</taxon>
        <taxon>Pentapetalae</taxon>
        <taxon>asterids</taxon>
        <taxon>Ericales</taxon>
        <taxon>Theaceae</taxon>
        <taxon>Camellia</taxon>
    </lineage>
</organism>
<dbReference type="EMBL" id="CM045766">
    <property type="protein sequence ID" value="KAI8003633.1"/>
    <property type="molecule type" value="Genomic_DNA"/>
</dbReference>
<gene>
    <name evidence="1" type="ORF">LOK49_LG08G01378</name>
</gene>
<proteinExistence type="predicted"/>
<protein>
    <submittedName>
        <fullName evidence="1">Eukaryotic translation initiation factor 5B</fullName>
    </submittedName>
</protein>
<evidence type="ECO:0000313" key="1">
    <source>
        <dbReference type="EMBL" id="KAI8003633.1"/>
    </source>
</evidence>
<sequence length="142" mass="16294">MQALDFLAGWKSNLYTSEEFIDIGRIASIGNNRKPVHYAKKAVGSNPVEQQKMFSRHFVIEDELVSHISRKSIDMLKANYWGLEQAIAGTALYVMGPDYDLEDIKDVAMEDIRSVLRKIDKSGEEFVFRPLLLDHLKRCWSS</sequence>
<dbReference type="Proteomes" id="UP001060215">
    <property type="component" value="Chromosome 9"/>
</dbReference>
<comment type="caution">
    <text evidence="1">The sequence shown here is derived from an EMBL/GenBank/DDBJ whole genome shotgun (WGS) entry which is preliminary data.</text>
</comment>
<keyword evidence="1" id="KW-0396">Initiation factor</keyword>
<keyword evidence="1" id="KW-0648">Protein biosynthesis</keyword>